<proteinExistence type="predicted"/>
<keyword evidence="1" id="KW-1133">Transmembrane helix</keyword>
<reference evidence="2" key="1">
    <citation type="journal article" date="2021" name="Proc. Natl. Acad. Sci. U.S.A.">
        <title>A Catalog of Tens of Thousands of Viruses from Human Metagenomes Reveals Hidden Associations with Chronic Diseases.</title>
        <authorList>
            <person name="Tisza M.J."/>
            <person name="Buck C.B."/>
        </authorList>
    </citation>
    <scope>NUCLEOTIDE SEQUENCE</scope>
    <source>
        <strain evidence="2">Ct6F13</strain>
    </source>
</reference>
<organism evidence="2">
    <name type="scientific">Myoviridae sp. ct6F13</name>
    <dbReference type="NCBI Taxonomy" id="2827602"/>
    <lineage>
        <taxon>Viruses</taxon>
        <taxon>Duplodnaviria</taxon>
        <taxon>Heunggongvirae</taxon>
        <taxon>Uroviricota</taxon>
        <taxon>Caudoviricetes</taxon>
    </lineage>
</organism>
<protein>
    <submittedName>
        <fullName evidence="2">Uncharacterized protein</fullName>
    </submittedName>
</protein>
<feature type="transmembrane region" description="Helical" evidence="1">
    <location>
        <begin position="12"/>
        <end position="29"/>
    </location>
</feature>
<evidence type="ECO:0000313" key="2">
    <source>
        <dbReference type="EMBL" id="DAD70060.1"/>
    </source>
</evidence>
<keyword evidence="1" id="KW-0812">Transmembrane</keyword>
<keyword evidence="1" id="KW-0472">Membrane</keyword>
<evidence type="ECO:0000256" key="1">
    <source>
        <dbReference type="SAM" id="Phobius"/>
    </source>
</evidence>
<dbReference type="EMBL" id="BK015859">
    <property type="protein sequence ID" value="DAD70060.1"/>
    <property type="molecule type" value="Genomic_DNA"/>
</dbReference>
<sequence>MFTYFLYKIKKAGIGSLLYGVALSSVFWIF</sequence>
<name>A0A8S5LJ41_9CAUD</name>
<accession>A0A8S5LJ41</accession>